<dbReference type="AlphaFoldDB" id="A0AAV9XSZ2"/>
<keyword evidence="1" id="KW-0472">Membrane</keyword>
<keyword evidence="3" id="KW-1185">Reference proteome</keyword>
<gene>
    <name evidence="2" type="ORF">TWF694_001004</name>
</gene>
<organism evidence="2 3">
    <name type="scientific">Orbilia ellipsospora</name>
    <dbReference type="NCBI Taxonomy" id="2528407"/>
    <lineage>
        <taxon>Eukaryota</taxon>
        <taxon>Fungi</taxon>
        <taxon>Dikarya</taxon>
        <taxon>Ascomycota</taxon>
        <taxon>Pezizomycotina</taxon>
        <taxon>Orbiliomycetes</taxon>
        <taxon>Orbiliales</taxon>
        <taxon>Orbiliaceae</taxon>
        <taxon>Orbilia</taxon>
    </lineage>
</organism>
<keyword evidence="1" id="KW-1133">Transmembrane helix</keyword>
<evidence type="ECO:0000313" key="3">
    <source>
        <dbReference type="Proteomes" id="UP001365542"/>
    </source>
</evidence>
<name>A0AAV9XSZ2_9PEZI</name>
<protein>
    <submittedName>
        <fullName evidence="2">Uncharacterized protein</fullName>
    </submittedName>
</protein>
<accession>A0AAV9XSZ2</accession>
<keyword evidence="1" id="KW-0812">Transmembrane</keyword>
<dbReference type="EMBL" id="JAVHJO010000001">
    <property type="protein sequence ID" value="KAK6544304.1"/>
    <property type="molecule type" value="Genomic_DNA"/>
</dbReference>
<dbReference type="Proteomes" id="UP001365542">
    <property type="component" value="Unassembled WGS sequence"/>
</dbReference>
<evidence type="ECO:0000313" key="2">
    <source>
        <dbReference type="EMBL" id="KAK6544304.1"/>
    </source>
</evidence>
<evidence type="ECO:0000256" key="1">
    <source>
        <dbReference type="SAM" id="Phobius"/>
    </source>
</evidence>
<reference evidence="2 3" key="1">
    <citation type="submission" date="2019-10" db="EMBL/GenBank/DDBJ databases">
        <authorList>
            <person name="Palmer J.M."/>
        </authorList>
    </citation>
    <scope>NUCLEOTIDE SEQUENCE [LARGE SCALE GENOMIC DNA]</scope>
    <source>
        <strain evidence="2 3">TWF694</strain>
    </source>
</reference>
<comment type="caution">
    <text evidence="2">The sequence shown here is derived from an EMBL/GenBank/DDBJ whole genome shotgun (WGS) entry which is preliminary data.</text>
</comment>
<feature type="transmembrane region" description="Helical" evidence="1">
    <location>
        <begin position="24"/>
        <end position="41"/>
    </location>
</feature>
<proteinExistence type="predicted"/>
<sequence>MGTHHQRELLGIWSRVIQQKKTNYTSLLFILSVTLSIYFASPPLKAPDFSKGFGLLPLVRADDRDLSTPYARIDKNQLTQSPRIARSRFHLGGSASLYCYPSVGGHWYATDVSSVELDFLGIDRFKPQDRSFNQTEEDAFCERFQLLEPFYDDEKFAWHIQNLPKAESKRPSIRHIFCWPRTGGAWVKKLMYTREGGWYSFGPVKVDSEGEENLVGAIWNAHSMEERCQAFERAEGKFCAKLEDCEETKPYMGIKIWLDD</sequence>